<keyword evidence="3" id="KW-1185">Reference proteome</keyword>
<organism evidence="2 3">
    <name type="scientific">Paramarasmius palmivorus</name>
    <dbReference type="NCBI Taxonomy" id="297713"/>
    <lineage>
        <taxon>Eukaryota</taxon>
        <taxon>Fungi</taxon>
        <taxon>Dikarya</taxon>
        <taxon>Basidiomycota</taxon>
        <taxon>Agaricomycotina</taxon>
        <taxon>Agaricomycetes</taxon>
        <taxon>Agaricomycetidae</taxon>
        <taxon>Agaricales</taxon>
        <taxon>Marasmiineae</taxon>
        <taxon>Marasmiaceae</taxon>
        <taxon>Paramarasmius</taxon>
    </lineage>
</organism>
<feature type="domain" description="F-box" evidence="1">
    <location>
        <begin position="1"/>
        <end position="46"/>
    </location>
</feature>
<sequence>MSSINPLPFDALDSIVSFTPLSTLPNICLVSRELNTIGTSQLYREVTLMDNYRAVICLKALVSNDHAAKSVRALYISNQMDLSRSASLLSAFFRLLSKSIRRVIKVKDIQLYFKSSVEPPFSNIDSLFDGCTLPELHTIRVLNPPVTPGFAAFIGRHQEQLEYISYFPGYHDRNLETSWFPALNFQNISTITTSTVVAIRILEESQLPELTILEVMWLNDDSRIYDAFISAARKFYSDKRRRVIPSLEVSRNGWNIDLIRDVSEKIPNLTSFHVTCKLIGDETEITGAAFPDSRVFGNVVDYLSRLRDLEGFEWKLGSDDDDTHPWWYYPQREYEDILRLKAVCPKLFLCKLPYGVCWLHAINDLWQMIETTLTPESPRFQWIYSHIRKRSHPAQKTLMQYLRDEVVDIPGAIDTLDRYEQEEIPISVEQTLEMMELGMNGGLWDIEFV</sequence>
<dbReference type="AlphaFoldDB" id="A0AAW0CKM2"/>
<protein>
    <recommendedName>
        <fullName evidence="1">F-box domain-containing protein</fullName>
    </recommendedName>
</protein>
<dbReference type="Proteomes" id="UP001383192">
    <property type="component" value="Unassembled WGS sequence"/>
</dbReference>
<accession>A0AAW0CKM2</accession>
<evidence type="ECO:0000259" key="1">
    <source>
        <dbReference type="PROSITE" id="PS50181"/>
    </source>
</evidence>
<gene>
    <name evidence="2" type="ORF">VNI00_010250</name>
</gene>
<dbReference type="InterPro" id="IPR001810">
    <property type="entry name" value="F-box_dom"/>
</dbReference>
<dbReference type="PROSITE" id="PS50181">
    <property type="entry name" value="FBOX"/>
    <property type="match status" value="1"/>
</dbReference>
<dbReference type="Pfam" id="PF00646">
    <property type="entry name" value="F-box"/>
    <property type="match status" value="1"/>
</dbReference>
<comment type="caution">
    <text evidence="2">The sequence shown here is derived from an EMBL/GenBank/DDBJ whole genome shotgun (WGS) entry which is preliminary data.</text>
</comment>
<evidence type="ECO:0000313" key="3">
    <source>
        <dbReference type="Proteomes" id="UP001383192"/>
    </source>
</evidence>
<evidence type="ECO:0000313" key="2">
    <source>
        <dbReference type="EMBL" id="KAK7039086.1"/>
    </source>
</evidence>
<name>A0AAW0CKM2_9AGAR</name>
<reference evidence="2 3" key="1">
    <citation type="submission" date="2024-01" db="EMBL/GenBank/DDBJ databases">
        <title>A draft genome for a cacao thread blight-causing isolate of Paramarasmius palmivorus.</title>
        <authorList>
            <person name="Baruah I.K."/>
            <person name="Bukari Y."/>
            <person name="Amoako-Attah I."/>
            <person name="Meinhardt L.W."/>
            <person name="Bailey B.A."/>
            <person name="Cohen S.P."/>
        </authorList>
    </citation>
    <scope>NUCLEOTIDE SEQUENCE [LARGE SCALE GENOMIC DNA]</scope>
    <source>
        <strain evidence="2 3">GH-12</strain>
    </source>
</reference>
<proteinExistence type="predicted"/>
<dbReference type="EMBL" id="JAYKXP010000040">
    <property type="protein sequence ID" value="KAK7039086.1"/>
    <property type="molecule type" value="Genomic_DNA"/>
</dbReference>